<dbReference type="Proteomes" id="UP001176478">
    <property type="component" value="Unassembled WGS sequence"/>
</dbReference>
<accession>A0ABT9B0D0</accession>
<reference evidence="1" key="2">
    <citation type="journal article" date="2024" name="Int. J. Antimicrob. Agents">
        <title>Identification of a novel Providencia species showing multi-drug-resistant in three patients with hospital-acquired infection.</title>
        <authorList>
            <person name="Yang W."/>
            <person name="Chen J."/>
            <person name="Yang F."/>
            <person name="Ji P."/>
            <person name="Shen S."/>
            <person name="Yin D."/>
            <person name="Hu F."/>
        </authorList>
    </citation>
    <scope>NUCLEOTIDE SEQUENCE</scope>
    <source>
        <strain evidence="1">CRE-138-0111</strain>
    </source>
</reference>
<sequence>MKLTISLPFILITTLISVPALGNSYSAMEGIEGQRYSDLEKYKANCPACMSVVQNIKDIRYRACAQSVTADDVIIRDPLYGYLNSLKFMLNDDAYKQVLTIIGHEKDCSNSMNWLEKANSKIEPQLNKTYWRLCAALCTSIFLPCQNDSQKKTPQCGVITLVLVLIIII</sequence>
<evidence type="ECO:0000313" key="2">
    <source>
        <dbReference type="Proteomes" id="UP001176478"/>
    </source>
</evidence>
<reference evidence="1" key="1">
    <citation type="submission" date="2023-07" db="EMBL/GenBank/DDBJ databases">
        <authorList>
            <person name="Yang W."/>
            <person name="Chen J."/>
            <person name="Ji P."/>
            <person name="Hu F."/>
        </authorList>
    </citation>
    <scope>NUCLEOTIDE SEQUENCE</scope>
    <source>
        <strain evidence="1">CRE-138-0111</strain>
    </source>
</reference>
<gene>
    <name evidence="1" type="ORF">Q5E86_21790</name>
</gene>
<comment type="caution">
    <text evidence="1">The sequence shown here is derived from an EMBL/GenBank/DDBJ whole genome shotgun (WGS) entry which is preliminary data.</text>
</comment>
<organism evidence="1 2">
    <name type="scientific">Providencia huashanensis</name>
    <dbReference type="NCBI Taxonomy" id="3037798"/>
    <lineage>
        <taxon>Bacteria</taxon>
        <taxon>Pseudomonadati</taxon>
        <taxon>Pseudomonadota</taxon>
        <taxon>Gammaproteobacteria</taxon>
        <taxon>Enterobacterales</taxon>
        <taxon>Morganellaceae</taxon>
        <taxon>Providencia</taxon>
    </lineage>
</organism>
<name>A0ABT9B0D0_9GAMM</name>
<dbReference type="EMBL" id="JAUQTG010000023">
    <property type="protein sequence ID" value="MDO7858922.1"/>
    <property type="molecule type" value="Genomic_DNA"/>
</dbReference>
<evidence type="ECO:0000313" key="1">
    <source>
        <dbReference type="EMBL" id="MDO7858922.1"/>
    </source>
</evidence>
<proteinExistence type="predicted"/>
<keyword evidence="2" id="KW-1185">Reference proteome</keyword>
<protein>
    <submittedName>
        <fullName evidence="1">Uncharacterized protein</fullName>
    </submittedName>
</protein>